<dbReference type="PANTHER" id="PTHR43833">
    <property type="entry name" value="POTASSIUM CHANNEL PROTEIN 2-RELATED-RELATED"/>
    <property type="match status" value="1"/>
</dbReference>
<evidence type="ECO:0000313" key="4">
    <source>
        <dbReference type="Proteomes" id="UP000305238"/>
    </source>
</evidence>
<dbReference type="EMBL" id="VCKZ01000264">
    <property type="protein sequence ID" value="TMR32512.1"/>
    <property type="molecule type" value="Genomic_DNA"/>
</dbReference>
<evidence type="ECO:0000313" key="3">
    <source>
        <dbReference type="EMBL" id="TMR32512.1"/>
    </source>
</evidence>
<feature type="transmembrane region" description="Helical" evidence="1">
    <location>
        <begin position="50"/>
        <end position="67"/>
    </location>
</feature>
<dbReference type="PANTHER" id="PTHR43833:SF9">
    <property type="entry name" value="POTASSIUM CHANNEL PROTEIN YUGO-RELATED"/>
    <property type="match status" value="1"/>
</dbReference>
<keyword evidence="1" id="KW-0472">Membrane</keyword>
<dbReference type="InterPro" id="IPR013099">
    <property type="entry name" value="K_chnl_dom"/>
</dbReference>
<sequence>MAASGRRHARTVTGLRLTWGFVRCHAARMPIVLMRLVTRITGRSWRAPALVLLAAFLLGWLLIAVFEEPGADIKKPHEYLWYFLVSGTTTGYGDLAPATAGGRIGGVIIIVAGLTAGLVMFAELTLWMGKGRTMRANGQARLHKRDHVAVIGYEREAMRAITGQLRADPAYAKTPVVVLFWPEELAGENPDPDLYDVVANDGTAYERACLEKARTVLVVGRSDDETVRVMLGVSAYLRRHGEPPVHLLAGLRDGGRRAEITEALNLVSADIEPVDIDDPAVVADAIRNPGVAAIHHNLASTLDSDGTLYRVDVPEDAGEWSRVDVAIFLLRRGSTLLAVGESHRPNARFRLTAEPDERIRGGQSLAVVAPDRPVIPWAEI</sequence>
<feature type="transmembrane region" description="Helical" evidence="1">
    <location>
        <begin position="104"/>
        <end position="127"/>
    </location>
</feature>
<dbReference type="Gene3D" id="3.40.50.720">
    <property type="entry name" value="NAD(P)-binding Rossmann-like Domain"/>
    <property type="match status" value="1"/>
</dbReference>
<organism evidence="3 4">
    <name type="scientific">Actinomadura geliboluensis</name>
    <dbReference type="NCBI Taxonomy" id="882440"/>
    <lineage>
        <taxon>Bacteria</taxon>
        <taxon>Bacillati</taxon>
        <taxon>Actinomycetota</taxon>
        <taxon>Actinomycetes</taxon>
        <taxon>Streptosporangiales</taxon>
        <taxon>Thermomonosporaceae</taxon>
        <taxon>Actinomadura</taxon>
    </lineage>
</organism>
<evidence type="ECO:0000256" key="1">
    <source>
        <dbReference type="SAM" id="Phobius"/>
    </source>
</evidence>
<keyword evidence="1" id="KW-0812">Transmembrane</keyword>
<feature type="domain" description="Potassium channel" evidence="2">
    <location>
        <begin position="52"/>
        <end position="127"/>
    </location>
</feature>
<evidence type="ECO:0000259" key="2">
    <source>
        <dbReference type="Pfam" id="PF07885"/>
    </source>
</evidence>
<gene>
    <name evidence="3" type="ORF">ETD96_29465</name>
</gene>
<dbReference type="Pfam" id="PF07885">
    <property type="entry name" value="Ion_trans_2"/>
    <property type="match status" value="1"/>
</dbReference>
<comment type="caution">
    <text evidence="3">The sequence shown here is derived from an EMBL/GenBank/DDBJ whole genome shotgun (WGS) entry which is preliminary data.</text>
</comment>
<name>A0A5S4GIH4_9ACTN</name>
<dbReference type="InterPro" id="IPR050721">
    <property type="entry name" value="Trk_Ktr_HKT_K-transport"/>
</dbReference>
<proteinExistence type="predicted"/>
<protein>
    <recommendedName>
        <fullName evidence="2">Potassium channel domain-containing protein</fullName>
    </recommendedName>
</protein>
<dbReference type="Proteomes" id="UP000305238">
    <property type="component" value="Unassembled WGS sequence"/>
</dbReference>
<keyword evidence="4" id="KW-1185">Reference proteome</keyword>
<dbReference type="AlphaFoldDB" id="A0A5S4GIH4"/>
<accession>A0A5S4GIH4</accession>
<keyword evidence="1" id="KW-1133">Transmembrane helix</keyword>
<dbReference type="SUPFAM" id="SSF81324">
    <property type="entry name" value="Voltage-gated potassium channels"/>
    <property type="match status" value="1"/>
</dbReference>
<dbReference type="OrthoDB" id="9799090at2"/>
<reference evidence="3 4" key="1">
    <citation type="submission" date="2019-05" db="EMBL/GenBank/DDBJ databases">
        <title>Draft genome sequence of Actinomadura geliboluensis A8036.</title>
        <authorList>
            <person name="Saricaoglu S."/>
            <person name="Isik K."/>
        </authorList>
    </citation>
    <scope>NUCLEOTIDE SEQUENCE [LARGE SCALE GENOMIC DNA]</scope>
    <source>
        <strain evidence="3 4">A8036</strain>
    </source>
</reference>
<dbReference type="Gene3D" id="1.10.287.70">
    <property type="match status" value="1"/>
</dbReference>